<reference evidence="1 2" key="1">
    <citation type="submission" date="2019-05" db="EMBL/GenBank/DDBJ databases">
        <title>Another draft genome of Portunus trituberculatus and its Hox gene families provides insights of decapod evolution.</title>
        <authorList>
            <person name="Jeong J.-H."/>
            <person name="Song I."/>
            <person name="Kim S."/>
            <person name="Choi T."/>
            <person name="Kim D."/>
            <person name="Ryu S."/>
            <person name="Kim W."/>
        </authorList>
    </citation>
    <scope>NUCLEOTIDE SEQUENCE [LARGE SCALE GENOMIC DNA]</scope>
    <source>
        <tissue evidence="1">Muscle</tissue>
    </source>
</reference>
<evidence type="ECO:0000313" key="2">
    <source>
        <dbReference type="Proteomes" id="UP000324222"/>
    </source>
</evidence>
<dbReference type="AlphaFoldDB" id="A0A5B7EYJ4"/>
<dbReference type="Proteomes" id="UP000324222">
    <property type="component" value="Unassembled WGS sequence"/>
</dbReference>
<comment type="caution">
    <text evidence="1">The sequence shown here is derived from an EMBL/GenBank/DDBJ whole genome shotgun (WGS) entry which is preliminary data.</text>
</comment>
<dbReference type="EMBL" id="VSRR010003771">
    <property type="protein sequence ID" value="MPC37394.1"/>
    <property type="molecule type" value="Genomic_DNA"/>
</dbReference>
<evidence type="ECO:0000313" key="1">
    <source>
        <dbReference type="EMBL" id="MPC37394.1"/>
    </source>
</evidence>
<gene>
    <name evidence="1" type="ORF">E2C01_030868</name>
</gene>
<accession>A0A5B7EYJ4</accession>
<name>A0A5B7EYJ4_PORTR</name>
<protein>
    <submittedName>
        <fullName evidence="1">Uncharacterized protein</fullName>
    </submittedName>
</protein>
<organism evidence="1 2">
    <name type="scientific">Portunus trituberculatus</name>
    <name type="common">Swimming crab</name>
    <name type="synonym">Neptunus trituberculatus</name>
    <dbReference type="NCBI Taxonomy" id="210409"/>
    <lineage>
        <taxon>Eukaryota</taxon>
        <taxon>Metazoa</taxon>
        <taxon>Ecdysozoa</taxon>
        <taxon>Arthropoda</taxon>
        <taxon>Crustacea</taxon>
        <taxon>Multicrustacea</taxon>
        <taxon>Malacostraca</taxon>
        <taxon>Eumalacostraca</taxon>
        <taxon>Eucarida</taxon>
        <taxon>Decapoda</taxon>
        <taxon>Pleocyemata</taxon>
        <taxon>Brachyura</taxon>
        <taxon>Eubrachyura</taxon>
        <taxon>Portunoidea</taxon>
        <taxon>Portunidae</taxon>
        <taxon>Portuninae</taxon>
        <taxon>Portunus</taxon>
    </lineage>
</organism>
<proteinExistence type="predicted"/>
<keyword evidence="2" id="KW-1185">Reference proteome</keyword>
<sequence>MMITDHSYIVVNNTVVDETPLNPYPLPSPVGPLLADWEQQVLDALPNRQQLTAGSTLPVDLDVLASQLLSVSRRPPPIPLQPHLLPWWSLLLIGASLTVGLSVLGICSDSGDDVGSPEHITRGRDISRDEACREAREVSGEADEASAEVSVLNRPSVINNQDLHKRS</sequence>